<keyword evidence="4" id="KW-1185">Reference proteome</keyword>
<feature type="signal peptide" evidence="2">
    <location>
        <begin position="1"/>
        <end position="17"/>
    </location>
</feature>
<dbReference type="PANTHER" id="PTHR48057">
    <property type="entry name" value="LEUCINE-RICH REPEAT SERINE/THREONINE-PROTEIN KINASE 1"/>
    <property type="match status" value="1"/>
</dbReference>
<organism evidence="3 4">
    <name type="scientific">Haematococcus lacustris</name>
    <name type="common">Green alga</name>
    <name type="synonym">Haematococcus pluvialis</name>
    <dbReference type="NCBI Taxonomy" id="44745"/>
    <lineage>
        <taxon>Eukaryota</taxon>
        <taxon>Viridiplantae</taxon>
        <taxon>Chlorophyta</taxon>
        <taxon>core chlorophytes</taxon>
        <taxon>Chlorophyceae</taxon>
        <taxon>CS clade</taxon>
        <taxon>Chlamydomonadales</taxon>
        <taxon>Haematococcaceae</taxon>
        <taxon>Haematococcus</taxon>
    </lineage>
</organism>
<feature type="chain" id="PRO_5025393265" evidence="2">
    <location>
        <begin position="18"/>
        <end position="183"/>
    </location>
</feature>
<dbReference type="GO" id="GO:0005930">
    <property type="term" value="C:axoneme"/>
    <property type="evidence" value="ECO:0007669"/>
    <property type="project" value="UniProtKB-SubCell"/>
</dbReference>
<dbReference type="InterPro" id="IPR032675">
    <property type="entry name" value="LRR_dom_sf"/>
</dbReference>
<gene>
    <name evidence="3" type="ORF">HaLaN_19745</name>
</gene>
<feature type="non-terminal residue" evidence="3">
    <location>
        <position position="1"/>
    </location>
</feature>
<dbReference type="AlphaFoldDB" id="A0A699ZVF3"/>
<protein>
    <submittedName>
        <fullName evidence="3">F-box domain-containing protein</fullName>
    </submittedName>
</protein>
<feature type="non-terminal residue" evidence="3">
    <location>
        <position position="183"/>
    </location>
</feature>
<comment type="subcellular location">
    <subcellularLocation>
        <location evidence="1">Cytoplasm</location>
        <location evidence="1">Cytoskeleton</location>
        <location evidence="1">Cilium axoneme</location>
    </subcellularLocation>
</comment>
<sequence>MGLWGLAALCTGLTSLALDSVTCPIPTASAAMLSRLPKLQSLVLGCEQHSGPSLAGLAELPPSWLTLTALTALELRDHGLLGTLPSWLSELPALRLLDVSGCCNLALQQVTLMTQLNTLVLQRMGLTGLEGEAAGQAAAARHTLPDLAPLAAGLRSLSLAGNSFKAMPSCLGQLLLLEVLDLS</sequence>
<dbReference type="EMBL" id="BLLF01002010">
    <property type="protein sequence ID" value="GFH22298.1"/>
    <property type="molecule type" value="Genomic_DNA"/>
</dbReference>
<evidence type="ECO:0000313" key="3">
    <source>
        <dbReference type="EMBL" id="GFH22298.1"/>
    </source>
</evidence>
<keyword evidence="2" id="KW-0732">Signal</keyword>
<dbReference type="SUPFAM" id="SSF52058">
    <property type="entry name" value="L domain-like"/>
    <property type="match status" value="1"/>
</dbReference>
<evidence type="ECO:0000313" key="4">
    <source>
        <dbReference type="Proteomes" id="UP000485058"/>
    </source>
</evidence>
<accession>A0A699ZVF3</accession>
<name>A0A699ZVF3_HAELA</name>
<evidence type="ECO:0000256" key="1">
    <source>
        <dbReference type="ARBA" id="ARBA00004430"/>
    </source>
</evidence>
<evidence type="ECO:0000256" key="2">
    <source>
        <dbReference type="SAM" id="SignalP"/>
    </source>
</evidence>
<proteinExistence type="predicted"/>
<dbReference type="Gene3D" id="3.80.10.10">
    <property type="entry name" value="Ribonuclease Inhibitor"/>
    <property type="match status" value="1"/>
</dbReference>
<dbReference type="InterPro" id="IPR052595">
    <property type="entry name" value="LRRC69/RLP"/>
</dbReference>
<dbReference type="Proteomes" id="UP000485058">
    <property type="component" value="Unassembled WGS sequence"/>
</dbReference>
<reference evidence="3 4" key="1">
    <citation type="submission" date="2020-02" db="EMBL/GenBank/DDBJ databases">
        <title>Draft genome sequence of Haematococcus lacustris strain NIES-144.</title>
        <authorList>
            <person name="Morimoto D."/>
            <person name="Nakagawa S."/>
            <person name="Yoshida T."/>
            <person name="Sawayama S."/>
        </authorList>
    </citation>
    <scope>NUCLEOTIDE SEQUENCE [LARGE SCALE GENOMIC DNA]</scope>
    <source>
        <strain evidence="3 4">NIES-144</strain>
    </source>
</reference>
<comment type="caution">
    <text evidence="3">The sequence shown here is derived from an EMBL/GenBank/DDBJ whole genome shotgun (WGS) entry which is preliminary data.</text>
</comment>